<keyword evidence="3" id="KW-1185">Reference proteome</keyword>
<reference evidence="2 3" key="1">
    <citation type="submission" date="2017-12" db="EMBL/GenBank/DDBJ databases">
        <title>The draft genome sequence of Brumimicrobium saltpan LHR20.</title>
        <authorList>
            <person name="Do Z.-J."/>
            <person name="Luo H.-R."/>
        </authorList>
    </citation>
    <scope>NUCLEOTIDE SEQUENCE [LARGE SCALE GENOMIC DNA]</scope>
    <source>
        <strain evidence="2 3">LHR20</strain>
    </source>
</reference>
<comment type="caution">
    <text evidence="2">The sequence shown here is derived from an EMBL/GenBank/DDBJ whole genome shotgun (WGS) entry which is preliminary data.</text>
</comment>
<dbReference type="InterPro" id="IPR051783">
    <property type="entry name" value="NAD(P)-dependent_oxidoreduct"/>
</dbReference>
<proteinExistence type="predicted"/>
<evidence type="ECO:0000259" key="1">
    <source>
        <dbReference type="Pfam" id="PF03446"/>
    </source>
</evidence>
<dbReference type="Gene3D" id="3.40.50.720">
    <property type="entry name" value="NAD(P)-binding Rossmann-like Domain"/>
    <property type="match status" value="1"/>
</dbReference>
<dbReference type="SUPFAM" id="SSF51735">
    <property type="entry name" value="NAD(P)-binding Rossmann-fold domains"/>
    <property type="match status" value="1"/>
</dbReference>
<dbReference type="GO" id="GO:0050661">
    <property type="term" value="F:NADP binding"/>
    <property type="evidence" value="ECO:0007669"/>
    <property type="project" value="InterPro"/>
</dbReference>
<feature type="domain" description="6-phosphogluconate dehydrogenase NADP-binding" evidence="1">
    <location>
        <begin position="6"/>
        <end position="121"/>
    </location>
</feature>
<dbReference type="RefSeq" id="WP_101333270.1">
    <property type="nucleotide sequence ID" value="NZ_PJNI01000001.1"/>
</dbReference>
<name>A0A2I0R6C4_9FLAO</name>
<dbReference type="InterPro" id="IPR006115">
    <property type="entry name" value="6PGDH_NADP-bd"/>
</dbReference>
<gene>
    <name evidence="2" type="ORF">CW751_01955</name>
</gene>
<dbReference type="Pfam" id="PF03446">
    <property type="entry name" value="NAD_binding_2"/>
    <property type="match status" value="1"/>
</dbReference>
<dbReference type="GO" id="GO:0005737">
    <property type="term" value="C:cytoplasm"/>
    <property type="evidence" value="ECO:0007669"/>
    <property type="project" value="TreeGrafter"/>
</dbReference>
<dbReference type="GO" id="GO:0004029">
    <property type="term" value="F:aldehyde dehydrogenase (NAD+) activity"/>
    <property type="evidence" value="ECO:0007669"/>
    <property type="project" value="TreeGrafter"/>
</dbReference>
<dbReference type="AlphaFoldDB" id="A0A2I0R6C4"/>
<dbReference type="PANTHER" id="PTHR48079:SF6">
    <property type="entry name" value="NAD(P)-BINDING DOMAIN-CONTAINING PROTEIN-RELATED"/>
    <property type="match status" value="1"/>
</dbReference>
<dbReference type="PANTHER" id="PTHR48079">
    <property type="entry name" value="PROTEIN YEEZ"/>
    <property type="match status" value="1"/>
</dbReference>
<dbReference type="Proteomes" id="UP000236654">
    <property type="component" value="Unassembled WGS sequence"/>
</dbReference>
<evidence type="ECO:0000313" key="2">
    <source>
        <dbReference type="EMBL" id="PKR82125.1"/>
    </source>
</evidence>
<sequence length="266" mass="29738">MKNKTFGVVGCGWLGLSIAEKWVNDGYVVHGTTTTPEKLKLLNSKGIESHFLTNQVKPEDFTWLKKLDFLLLCVPPSTLKEEYANFLVDVARRIPAEAKIIMISSTSVYANKNQIAIETDELDGTSRSAPHVIAAEKALKDLFQKRLTIIRMSGLVGKQRHPAKYMSGKEVSGGNEPVNLIHLQDCIGVIEHVIKNNSWNTSINASTPHHPSKKEYYTSITEALNIPAPQFNGKPQKGKTISNDLLINTYKYTFIHTNLYNLPFSK</sequence>
<organism evidence="2 3">
    <name type="scientific">Brumimicrobium salinarum</name>
    <dbReference type="NCBI Taxonomy" id="2058658"/>
    <lineage>
        <taxon>Bacteria</taxon>
        <taxon>Pseudomonadati</taxon>
        <taxon>Bacteroidota</taxon>
        <taxon>Flavobacteriia</taxon>
        <taxon>Flavobacteriales</taxon>
        <taxon>Crocinitomicaceae</taxon>
        <taxon>Brumimicrobium</taxon>
    </lineage>
</organism>
<accession>A0A2I0R6C4</accession>
<dbReference type="OrthoDB" id="751203at2"/>
<dbReference type="InterPro" id="IPR036291">
    <property type="entry name" value="NAD(P)-bd_dom_sf"/>
</dbReference>
<protein>
    <recommendedName>
        <fullName evidence="1">6-phosphogluconate dehydrogenase NADP-binding domain-containing protein</fullName>
    </recommendedName>
</protein>
<evidence type="ECO:0000313" key="3">
    <source>
        <dbReference type="Proteomes" id="UP000236654"/>
    </source>
</evidence>
<dbReference type="EMBL" id="PJNI01000001">
    <property type="protein sequence ID" value="PKR82125.1"/>
    <property type="molecule type" value="Genomic_DNA"/>
</dbReference>